<dbReference type="OrthoDB" id="490972at2"/>
<feature type="region of interest" description="Disordered" evidence="1">
    <location>
        <begin position="1"/>
        <end position="32"/>
    </location>
</feature>
<feature type="compositionally biased region" description="Polar residues" evidence="1">
    <location>
        <begin position="10"/>
        <end position="20"/>
    </location>
</feature>
<sequence>MTKDERQITPIEQPQIQSQQDESEHIDSDPLATGLGAVGGGFAGAALGRSIGGKMGAAIGGLAGAITGGLAANKLAEYVEEFTEELEPTVGLGLGANHKPIELPSHYSWEELQALSKPQGEKMQAT</sequence>
<gene>
    <name evidence="2" type="ORF">NIES4072_31790</name>
</gene>
<evidence type="ECO:0000256" key="1">
    <source>
        <dbReference type="SAM" id="MobiDB-lite"/>
    </source>
</evidence>
<dbReference type="AlphaFoldDB" id="A0A2R5FUK3"/>
<organism evidence="2 3">
    <name type="scientific">Nostoc commune NIES-4072</name>
    <dbReference type="NCBI Taxonomy" id="2005467"/>
    <lineage>
        <taxon>Bacteria</taxon>
        <taxon>Bacillati</taxon>
        <taxon>Cyanobacteriota</taxon>
        <taxon>Cyanophyceae</taxon>
        <taxon>Nostocales</taxon>
        <taxon>Nostocaceae</taxon>
        <taxon>Nostoc</taxon>
    </lineage>
</organism>
<dbReference type="EMBL" id="BDUD01000001">
    <property type="protein sequence ID" value="GBG19511.1"/>
    <property type="molecule type" value="Genomic_DNA"/>
</dbReference>
<accession>A0A2R5FUK3</accession>
<evidence type="ECO:0000313" key="2">
    <source>
        <dbReference type="EMBL" id="GBG19511.1"/>
    </source>
</evidence>
<name>A0A2R5FUK3_NOSCO</name>
<dbReference type="Proteomes" id="UP000245124">
    <property type="component" value="Unassembled WGS sequence"/>
</dbReference>
<proteinExistence type="predicted"/>
<keyword evidence="3" id="KW-1185">Reference proteome</keyword>
<protein>
    <recommendedName>
        <fullName evidence="4">17 kDa surface antigen</fullName>
    </recommendedName>
</protein>
<reference evidence="2 3" key="1">
    <citation type="submission" date="2017-06" db="EMBL/GenBank/DDBJ databases">
        <title>Genome sequencing of cyanobaciteial culture collection at National Institute for Environmental Studies (NIES).</title>
        <authorList>
            <person name="Hirose Y."/>
            <person name="Shimura Y."/>
            <person name="Fujisawa T."/>
            <person name="Nakamura Y."/>
            <person name="Kawachi M."/>
        </authorList>
    </citation>
    <scope>NUCLEOTIDE SEQUENCE [LARGE SCALE GENOMIC DNA]</scope>
    <source>
        <strain evidence="2 3">NIES-4072</strain>
    </source>
</reference>
<dbReference type="RefSeq" id="WP_109009300.1">
    <property type="nucleotide sequence ID" value="NZ_BDUD01000001.1"/>
</dbReference>
<evidence type="ECO:0008006" key="4">
    <source>
        <dbReference type="Google" id="ProtNLM"/>
    </source>
</evidence>
<comment type="caution">
    <text evidence="2">The sequence shown here is derived from an EMBL/GenBank/DDBJ whole genome shotgun (WGS) entry which is preliminary data.</text>
</comment>
<evidence type="ECO:0000313" key="3">
    <source>
        <dbReference type="Proteomes" id="UP000245124"/>
    </source>
</evidence>